<name>A0ABW4MK02_9BACI</name>
<dbReference type="RefSeq" id="WP_388035873.1">
    <property type="nucleotide sequence ID" value="NZ_JBHUEK010000007.1"/>
</dbReference>
<feature type="transmembrane region" description="Helical" evidence="6">
    <location>
        <begin position="317"/>
        <end position="340"/>
    </location>
</feature>
<keyword evidence="4 6" id="KW-1133">Transmembrane helix</keyword>
<evidence type="ECO:0000256" key="1">
    <source>
        <dbReference type="ARBA" id="ARBA00004651"/>
    </source>
</evidence>
<sequence>MKKNFHYAWMIVFVTFLAFLAVQGGRLAFGAFVEPWEKDLHMDRATTSLISTLSFVIYGLSQPFIGRLIDRYGARLILSISTLLVGVSFFFITFVTQPWQLFVLYSLVSVGVGGASNVAGTVLITNWFTKKRGLALGIMEAGFGFGQMLLVPGSLMLIHWFDWRTTIFILGALLIIIVFPIVLLFLRNHPNEKAMEPLGGKVIEEEETKTDSSKKSVSLKMLFKMRQFWFIMLPFAICGFTTTGLMDTHLIPLSHHHGFSPTVTGTAVSILAACNIVGILLSGVIIDYWSSRKLLVFIYFTRALSIGILVYSHNTVLLLLFAAIFGFVDFATVAPTSLLVTQYFTDYSIGFIVGCLSLSHQIGSALGAYIPGLLFSNYGNYNLSLYFSIFIVLIAAVMNLLLPEPNQIKVVEKRAS</sequence>
<keyword evidence="2" id="KW-0813">Transport</keyword>
<feature type="transmembrane region" description="Helical" evidence="6">
    <location>
        <begin position="46"/>
        <end position="64"/>
    </location>
</feature>
<dbReference type="EMBL" id="JBHUEK010000007">
    <property type="protein sequence ID" value="MFD1778123.1"/>
    <property type="molecule type" value="Genomic_DNA"/>
</dbReference>
<evidence type="ECO:0000259" key="7">
    <source>
        <dbReference type="PROSITE" id="PS50850"/>
    </source>
</evidence>
<organism evidence="8 9">
    <name type="scientific">Fredinandcohnia salidurans</name>
    <dbReference type="NCBI Taxonomy" id="2595041"/>
    <lineage>
        <taxon>Bacteria</taxon>
        <taxon>Bacillati</taxon>
        <taxon>Bacillota</taxon>
        <taxon>Bacilli</taxon>
        <taxon>Bacillales</taxon>
        <taxon>Bacillaceae</taxon>
        <taxon>Fredinandcohnia</taxon>
    </lineage>
</organism>
<evidence type="ECO:0000256" key="5">
    <source>
        <dbReference type="ARBA" id="ARBA00023136"/>
    </source>
</evidence>
<dbReference type="InterPro" id="IPR036259">
    <property type="entry name" value="MFS_trans_sf"/>
</dbReference>
<proteinExistence type="predicted"/>
<keyword evidence="5 6" id="KW-0472">Membrane</keyword>
<dbReference type="InterPro" id="IPR020846">
    <property type="entry name" value="MFS_dom"/>
</dbReference>
<comment type="caution">
    <text evidence="8">The sequence shown here is derived from an EMBL/GenBank/DDBJ whole genome shotgun (WGS) entry which is preliminary data.</text>
</comment>
<keyword evidence="3 6" id="KW-0812">Transmembrane</keyword>
<evidence type="ECO:0000313" key="9">
    <source>
        <dbReference type="Proteomes" id="UP001597227"/>
    </source>
</evidence>
<reference evidence="9" key="1">
    <citation type="journal article" date="2019" name="Int. J. Syst. Evol. Microbiol.">
        <title>The Global Catalogue of Microorganisms (GCM) 10K type strain sequencing project: providing services to taxonomists for standard genome sequencing and annotation.</title>
        <authorList>
            <consortium name="The Broad Institute Genomics Platform"/>
            <consortium name="The Broad Institute Genome Sequencing Center for Infectious Disease"/>
            <person name="Wu L."/>
            <person name="Ma J."/>
        </authorList>
    </citation>
    <scope>NUCLEOTIDE SEQUENCE [LARGE SCALE GENOMIC DNA]</scope>
    <source>
        <strain evidence="9">CCUG 15531</strain>
    </source>
</reference>
<dbReference type="InterPro" id="IPR050327">
    <property type="entry name" value="Proton-linked_MCT"/>
</dbReference>
<dbReference type="Proteomes" id="UP001597227">
    <property type="component" value="Unassembled WGS sequence"/>
</dbReference>
<feature type="transmembrane region" description="Helical" evidence="6">
    <location>
        <begin position="76"/>
        <end position="96"/>
    </location>
</feature>
<dbReference type="SUPFAM" id="SSF103473">
    <property type="entry name" value="MFS general substrate transporter"/>
    <property type="match status" value="1"/>
</dbReference>
<dbReference type="PANTHER" id="PTHR11360">
    <property type="entry name" value="MONOCARBOXYLATE TRANSPORTER"/>
    <property type="match status" value="1"/>
</dbReference>
<evidence type="ECO:0000256" key="6">
    <source>
        <dbReference type="SAM" id="Phobius"/>
    </source>
</evidence>
<comment type="subcellular location">
    <subcellularLocation>
        <location evidence="1">Cell membrane</location>
        <topology evidence="1">Multi-pass membrane protein</topology>
    </subcellularLocation>
</comment>
<feature type="domain" description="Major facilitator superfamily (MFS) profile" evidence="7">
    <location>
        <begin position="10"/>
        <end position="406"/>
    </location>
</feature>
<feature type="transmembrane region" description="Helical" evidence="6">
    <location>
        <begin position="102"/>
        <end position="129"/>
    </location>
</feature>
<feature type="transmembrane region" description="Helical" evidence="6">
    <location>
        <begin position="383"/>
        <end position="402"/>
    </location>
</feature>
<dbReference type="Pfam" id="PF07690">
    <property type="entry name" value="MFS_1"/>
    <property type="match status" value="2"/>
</dbReference>
<evidence type="ECO:0000256" key="2">
    <source>
        <dbReference type="ARBA" id="ARBA00022448"/>
    </source>
</evidence>
<evidence type="ECO:0000313" key="8">
    <source>
        <dbReference type="EMBL" id="MFD1778123.1"/>
    </source>
</evidence>
<feature type="transmembrane region" description="Helical" evidence="6">
    <location>
        <begin position="141"/>
        <end position="161"/>
    </location>
</feature>
<dbReference type="PROSITE" id="PS50850">
    <property type="entry name" value="MFS"/>
    <property type="match status" value="1"/>
</dbReference>
<dbReference type="PANTHER" id="PTHR11360:SF284">
    <property type="entry name" value="EG:103B4.3 PROTEIN-RELATED"/>
    <property type="match status" value="1"/>
</dbReference>
<keyword evidence="9" id="KW-1185">Reference proteome</keyword>
<accession>A0ABW4MK02</accession>
<evidence type="ECO:0000256" key="3">
    <source>
        <dbReference type="ARBA" id="ARBA00022692"/>
    </source>
</evidence>
<gene>
    <name evidence="8" type="ORF">ACFSFW_05540</name>
</gene>
<dbReference type="InterPro" id="IPR011701">
    <property type="entry name" value="MFS"/>
</dbReference>
<dbReference type="Gene3D" id="1.20.1250.20">
    <property type="entry name" value="MFS general substrate transporter like domains"/>
    <property type="match status" value="2"/>
</dbReference>
<feature type="transmembrane region" description="Helical" evidence="6">
    <location>
        <begin position="347"/>
        <end position="371"/>
    </location>
</feature>
<protein>
    <submittedName>
        <fullName evidence="8">MFS transporter</fullName>
    </submittedName>
</protein>
<dbReference type="CDD" id="cd17355">
    <property type="entry name" value="MFS_YcxA_like"/>
    <property type="match status" value="1"/>
</dbReference>
<feature type="transmembrane region" description="Helical" evidence="6">
    <location>
        <begin position="228"/>
        <end position="246"/>
    </location>
</feature>
<feature type="transmembrane region" description="Helical" evidence="6">
    <location>
        <begin position="167"/>
        <end position="186"/>
    </location>
</feature>
<feature type="transmembrane region" description="Helical" evidence="6">
    <location>
        <begin position="266"/>
        <end position="287"/>
    </location>
</feature>
<evidence type="ECO:0000256" key="4">
    <source>
        <dbReference type="ARBA" id="ARBA00022989"/>
    </source>
</evidence>